<accession>A0A6N7KY35</accession>
<name>A0A6N7KY35_9ACTN</name>
<evidence type="ECO:0008006" key="4">
    <source>
        <dbReference type="Google" id="ProtNLM"/>
    </source>
</evidence>
<dbReference type="InterPro" id="IPR049978">
    <property type="entry name" value="SCO6880-like"/>
</dbReference>
<gene>
    <name evidence="2" type="ORF">F7Q99_30710</name>
</gene>
<keyword evidence="1" id="KW-1133">Transmembrane helix</keyword>
<protein>
    <recommendedName>
        <fullName evidence="4">Integral membrane protein</fullName>
    </recommendedName>
</protein>
<proteinExistence type="predicted"/>
<evidence type="ECO:0000256" key="1">
    <source>
        <dbReference type="SAM" id="Phobius"/>
    </source>
</evidence>
<organism evidence="2 3">
    <name type="scientific">Streptomyces kaniharaensis</name>
    <dbReference type="NCBI Taxonomy" id="212423"/>
    <lineage>
        <taxon>Bacteria</taxon>
        <taxon>Bacillati</taxon>
        <taxon>Actinomycetota</taxon>
        <taxon>Actinomycetes</taxon>
        <taxon>Kitasatosporales</taxon>
        <taxon>Streptomycetaceae</taxon>
        <taxon>Streptomyces</taxon>
    </lineage>
</organism>
<keyword evidence="1" id="KW-0472">Membrane</keyword>
<dbReference type="NCBIfam" id="NF042935">
    <property type="entry name" value="SCO6880_fam"/>
    <property type="match status" value="1"/>
</dbReference>
<dbReference type="Proteomes" id="UP000450000">
    <property type="component" value="Unassembled WGS sequence"/>
</dbReference>
<dbReference type="EMBL" id="WBOF01000002">
    <property type="protein sequence ID" value="MQS16450.1"/>
    <property type="molecule type" value="Genomic_DNA"/>
</dbReference>
<reference evidence="2 3" key="1">
    <citation type="submission" date="2019-09" db="EMBL/GenBank/DDBJ databases">
        <title>Genome Sequences of Streptomyces kaniharaensis ATCC 21070.</title>
        <authorList>
            <person name="Zhu W."/>
            <person name="De Crecy-Lagard V."/>
            <person name="Richards N.G."/>
        </authorList>
    </citation>
    <scope>NUCLEOTIDE SEQUENCE [LARGE SCALE GENOMIC DNA]</scope>
    <source>
        <strain evidence="2 3">SF-557</strain>
    </source>
</reference>
<dbReference type="OrthoDB" id="4505949at2"/>
<dbReference type="AlphaFoldDB" id="A0A6N7KY35"/>
<keyword evidence="1" id="KW-0812">Transmembrane</keyword>
<comment type="caution">
    <text evidence="2">The sequence shown here is derived from an EMBL/GenBank/DDBJ whole genome shotgun (WGS) entry which is preliminary data.</text>
</comment>
<sequence>MAGTMVMMAGMIFVVICMAIDFFLAIGAGIFVGLCLLPLLLKDKFGRNGLQRGTARVAWWRGKSAGKHIYRSGVLGRTPYGTCQLPGLAAASSLAQFHDAHNRPFAMVSLPSLNHHTVVISCDADGASLVDTDQVDTWVAHWGHWLASLAHEPGLVAASVTVEAAPDPGSRLSAEVHGHLHPEAPPLARQVLEQIVDNYPAGSALLTTQIALTFSGAARGSAPRRDVDQMAEEIGARLPGLTSGLAMTGAGAARPMTAGDLAETVRVAYDPSVAALVAEGRTAGGTGITWDDAGPVATEEFWSHYRHDGAWSKVWFMGEAPRGEVFSNVLTSLLLPHPDVTRKRVSLLYRPHDPASAARIVENDRKDAMFQAQQAAVAAARDSVAVRAAEQAAQEEATGAGLVRFGMIVTATVMDRNDLPKADAVVENLSTPSRIQLRPALGSQASAFAAGLPIGIVLPNHLRVPQAIREAM</sequence>
<evidence type="ECO:0000313" key="2">
    <source>
        <dbReference type="EMBL" id="MQS16450.1"/>
    </source>
</evidence>
<feature type="transmembrane region" description="Helical" evidence="1">
    <location>
        <begin position="12"/>
        <end position="41"/>
    </location>
</feature>
<keyword evidence="3" id="KW-1185">Reference proteome</keyword>
<evidence type="ECO:0000313" key="3">
    <source>
        <dbReference type="Proteomes" id="UP000450000"/>
    </source>
</evidence>